<proteinExistence type="predicted"/>
<reference evidence="1 2" key="1">
    <citation type="journal article" date="2017" name="Nature">
        <title>The Apostasia genome and the evolution of orchids.</title>
        <authorList>
            <person name="Zhang G.Q."/>
            <person name="Liu K.W."/>
            <person name="Li Z."/>
            <person name="Lohaus R."/>
            <person name="Hsiao Y.Y."/>
            <person name="Niu S.C."/>
            <person name="Wang J.Y."/>
            <person name="Lin Y.C."/>
            <person name="Xu Q."/>
            <person name="Chen L.J."/>
            <person name="Yoshida K."/>
            <person name="Fujiwara S."/>
            <person name="Wang Z.W."/>
            <person name="Zhang Y.Q."/>
            <person name="Mitsuda N."/>
            <person name="Wang M."/>
            <person name="Liu G.H."/>
            <person name="Pecoraro L."/>
            <person name="Huang H.X."/>
            <person name="Xiao X.J."/>
            <person name="Lin M."/>
            <person name="Wu X.Y."/>
            <person name="Wu W.L."/>
            <person name="Chen Y.Y."/>
            <person name="Chang S.B."/>
            <person name="Sakamoto S."/>
            <person name="Ohme-Takagi M."/>
            <person name="Yagi M."/>
            <person name="Zeng S.J."/>
            <person name="Shen C.Y."/>
            <person name="Yeh C.M."/>
            <person name="Luo Y.B."/>
            <person name="Tsai W.C."/>
            <person name="Van de Peer Y."/>
            <person name="Liu Z.J."/>
        </authorList>
    </citation>
    <scope>NUCLEOTIDE SEQUENCE [LARGE SCALE GENOMIC DNA]</scope>
    <source>
        <strain evidence="2">cv. Shenzhen</strain>
        <tissue evidence="1">Stem</tissue>
    </source>
</reference>
<dbReference type="AlphaFoldDB" id="A0A2I0ATV1"/>
<protein>
    <submittedName>
        <fullName evidence="1">Uncharacterized protein</fullName>
    </submittedName>
</protein>
<organism evidence="1 2">
    <name type="scientific">Apostasia shenzhenica</name>
    <dbReference type="NCBI Taxonomy" id="1088818"/>
    <lineage>
        <taxon>Eukaryota</taxon>
        <taxon>Viridiplantae</taxon>
        <taxon>Streptophyta</taxon>
        <taxon>Embryophyta</taxon>
        <taxon>Tracheophyta</taxon>
        <taxon>Spermatophyta</taxon>
        <taxon>Magnoliopsida</taxon>
        <taxon>Liliopsida</taxon>
        <taxon>Asparagales</taxon>
        <taxon>Orchidaceae</taxon>
        <taxon>Apostasioideae</taxon>
        <taxon>Apostasia</taxon>
    </lineage>
</organism>
<dbReference type="Proteomes" id="UP000236161">
    <property type="component" value="Unassembled WGS sequence"/>
</dbReference>
<gene>
    <name evidence="1" type="ORF">AXF42_Ash001071</name>
</gene>
<dbReference type="EMBL" id="KZ451950">
    <property type="protein sequence ID" value="PKA58978.1"/>
    <property type="molecule type" value="Genomic_DNA"/>
</dbReference>
<accession>A0A2I0ATV1</accession>
<evidence type="ECO:0000313" key="1">
    <source>
        <dbReference type="EMBL" id="PKA58978.1"/>
    </source>
</evidence>
<name>A0A2I0ATV1_9ASPA</name>
<evidence type="ECO:0000313" key="2">
    <source>
        <dbReference type="Proteomes" id="UP000236161"/>
    </source>
</evidence>
<sequence length="161" mass="18619">MYTFSDLIHFPKTRVLKTNSFSQESRLTYSSWLTKPYSAKFDEEEPLVPVCEPSIPHFENLAVPALQNKTPTQAGIGLPSKNSLEDLDVPRNLPTPQLLGKTVDHGDGVRRELHRDDAEVIENIYELRMERKKQPPTQVVEAHSHLPFRRDHETRPLWRIL</sequence>
<keyword evidence="2" id="KW-1185">Reference proteome</keyword>